<dbReference type="EMBL" id="CAKAEH010001343">
    <property type="protein sequence ID" value="CAG9534956.1"/>
    <property type="molecule type" value="Genomic_DNA"/>
</dbReference>
<gene>
    <name evidence="2" type="ORF">CJOHNSTONI_LOCUS5042</name>
</gene>
<dbReference type="OrthoDB" id="9976063at2759"/>
<dbReference type="PANTHER" id="PTHR21119">
    <property type="entry name" value="C2 DOMAIN-CONTAINING PROTEIN"/>
    <property type="match status" value="1"/>
</dbReference>
<dbReference type="PANTHER" id="PTHR21119:SF5">
    <property type="entry name" value="C2 DOMAIN-CONTAINING PROTEIN"/>
    <property type="match status" value="1"/>
</dbReference>
<evidence type="ECO:0000256" key="1">
    <source>
        <dbReference type="SAM" id="Phobius"/>
    </source>
</evidence>
<keyword evidence="1" id="KW-0812">Transmembrane</keyword>
<evidence type="ECO:0000313" key="2">
    <source>
        <dbReference type="EMBL" id="CAG9534956.1"/>
    </source>
</evidence>
<keyword evidence="1" id="KW-0472">Membrane</keyword>
<dbReference type="Proteomes" id="UP000746747">
    <property type="component" value="Unassembled WGS sequence"/>
</dbReference>
<protein>
    <submittedName>
        <fullName evidence="2">Uncharacterized protein</fullName>
    </submittedName>
</protein>
<proteinExistence type="predicted"/>
<name>A0A8J2QA67_9BILA</name>
<evidence type="ECO:0000313" key="3">
    <source>
        <dbReference type="Proteomes" id="UP000746747"/>
    </source>
</evidence>
<feature type="transmembrane region" description="Helical" evidence="1">
    <location>
        <begin position="6"/>
        <end position="22"/>
    </location>
</feature>
<keyword evidence="1" id="KW-1133">Transmembrane helix</keyword>
<dbReference type="AlphaFoldDB" id="A0A8J2QA67"/>
<sequence>MDGLTWLIVSWLIVGVLCYFMLTKVGAPQPELITGINDTMKKSHTTPSSSSSSNEYSNDWLNGIIEWLFSNMNRIPDILQAWIIAMNEAAKKISTPGKFEVLFEGFSDKRTVRKAPRITDIRYQQLPNNHLILKGKINIPEINVKLMSSQRTADQLLVTNFDARIIDLYGEIELRLACIANQIYMMASFCGRPELDIELINRDPVSSEAVSSTMVDEMIRKCLLSAVTNVSLSEFGGQCGRMATNIISPNTFPTISRVMTTKTNGSGMIDSTGNLATVPLTHEMMERMNQTPTTVYI</sequence>
<dbReference type="InterPro" id="IPR039934">
    <property type="entry name" value="C2CD2/C2CD2L"/>
</dbReference>
<accession>A0A8J2QA67</accession>
<reference evidence="2" key="1">
    <citation type="submission" date="2021-09" db="EMBL/GenBank/DDBJ databases">
        <authorList>
            <consortium name="Pathogen Informatics"/>
        </authorList>
    </citation>
    <scope>NUCLEOTIDE SEQUENCE</scope>
</reference>
<organism evidence="2 3">
    <name type="scientific">Cercopithifilaria johnstoni</name>
    <dbReference type="NCBI Taxonomy" id="2874296"/>
    <lineage>
        <taxon>Eukaryota</taxon>
        <taxon>Metazoa</taxon>
        <taxon>Ecdysozoa</taxon>
        <taxon>Nematoda</taxon>
        <taxon>Chromadorea</taxon>
        <taxon>Rhabditida</taxon>
        <taxon>Spirurina</taxon>
        <taxon>Spiruromorpha</taxon>
        <taxon>Filarioidea</taxon>
        <taxon>Onchocercidae</taxon>
        <taxon>Cercopithifilaria</taxon>
    </lineage>
</organism>
<keyword evidence="3" id="KW-1185">Reference proteome</keyword>
<comment type="caution">
    <text evidence="2">The sequence shown here is derived from an EMBL/GenBank/DDBJ whole genome shotgun (WGS) entry which is preliminary data.</text>
</comment>